<reference evidence="9 10" key="1">
    <citation type="submission" date="2019-07" db="EMBL/GenBank/DDBJ databases">
        <authorList>
            <person name="Park Y.J."/>
            <person name="Jeong S.E."/>
            <person name="Jung H.S."/>
        </authorList>
    </citation>
    <scope>NUCLEOTIDE SEQUENCE [LARGE SCALE GENOMIC DNA]</scope>
    <source>
        <strain evidence="10">P16(2019)</strain>
    </source>
</reference>
<keyword evidence="4 7" id="KW-0521">NADP</keyword>
<dbReference type="GO" id="GO:0050661">
    <property type="term" value="F:NADP binding"/>
    <property type="evidence" value="ECO:0007669"/>
    <property type="project" value="InterPro"/>
</dbReference>
<dbReference type="PANTHER" id="PTHR11063:SF8">
    <property type="entry name" value="DELTA-1-PYRROLINE-5-CARBOXYLATE SYNTHASE"/>
    <property type="match status" value="1"/>
</dbReference>
<evidence type="ECO:0000256" key="2">
    <source>
        <dbReference type="ARBA" id="ARBA00022605"/>
    </source>
</evidence>
<dbReference type="InterPro" id="IPR020593">
    <property type="entry name" value="G-glutamylP_reductase_CS"/>
</dbReference>
<keyword evidence="10" id="KW-1185">Reference proteome</keyword>
<dbReference type="EC" id="1.2.1.41" evidence="7"/>
<evidence type="ECO:0000256" key="4">
    <source>
        <dbReference type="ARBA" id="ARBA00022857"/>
    </source>
</evidence>
<evidence type="ECO:0000313" key="10">
    <source>
        <dbReference type="Proteomes" id="UP000318521"/>
    </source>
</evidence>
<comment type="caution">
    <text evidence="9">The sequence shown here is derived from an EMBL/GenBank/DDBJ whole genome shotgun (WGS) entry which is preliminary data.</text>
</comment>
<dbReference type="InterPro" id="IPR016161">
    <property type="entry name" value="Ald_DH/histidinol_DH"/>
</dbReference>
<dbReference type="FunFam" id="3.40.309.10:FF:000006">
    <property type="entry name" value="Gamma-glutamyl phosphate reductase"/>
    <property type="match status" value="1"/>
</dbReference>
<dbReference type="RefSeq" id="WP_143848548.1">
    <property type="nucleotide sequence ID" value="NZ_VLXZ01000005.1"/>
</dbReference>
<name>A0A553ZYX8_9BACI</name>
<dbReference type="InterPro" id="IPR016163">
    <property type="entry name" value="Ald_DH_C"/>
</dbReference>
<dbReference type="AlphaFoldDB" id="A0A553ZYX8"/>
<keyword evidence="3 7" id="KW-0641">Proline biosynthesis</keyword>
<evidence type="ECO:0000256" key="1">
    <source>
        <dbReference type="ARBA" id="ARBA00004985"/>
    </source>
</evidence>
<dbReference type="GO" id="GO:0055129">
    <property type="term" value="P:L-proline biosynthetic process"/>
    <property type="evidence" value="ECO:0007669"/>
    <property type="project" value="UniProtKB-UniRule"/>
</dbReference>
<comment type="subcellular location">
    <subcellularLocation>
        <location evidence="7">Cytoplasm</location>
    </subcellularLocation>
</comment>
<dbReference type="NCBIfam" id="NF001221">
    <property type="entry name" value="PRK00197.1"/>
    <property type="match status" value="1"/>
</dbReference>
<keyword evidence="2 7" id="KW-0028">Amino-acid biosynthesis</keyword>
<evidence type="ECO:0000256" key="7">
    <source>
        <dbReference type="HAMAP-Rule" id="MF_00412"/>
    </source>
</evidence>
<evidence type="ECO:0000256" key="6">
    <source>
        <dbReference type="ARBA" id="ARBA00049024"/>
    </source>
</evidence>
<dbReference type="Gene3D" id="3.40.605.10">
    <property type="entry name" value="Aldehyde Dehydrogenase, Chain A, domain 1"/>
    <property type="match status" value="1"/>
</dbReference>
<dbReference type="Proteomes" id="UP000318521">
    <property type="component" value="Unassembled WGS sequence"/>
</dbReference>
<comment type="similarity">
    <text evidence="7">Belongs to the gamma-glutamyl phosphate reductase family.</text>
</comment>
<dbReference type="NCBIfam" id="TIGR00407">
    <property type="entry name" value="proA"/>
    <property type="match status" value="1"/>
</dbReference>
<dbReference type="InterPro" id="IPR015590">
    <property type="entry name" value="Aldehyde_DH_dom"/>
</dbReference>
<dbReference type="GO" id="GO:0005737">
    <property type="term" value="C:cytoplasm"/>
    <property type="evidence" value="ECO:0007669"/>
    <property type="project" value="UniProtKB-SubCell"/>
</dbReference>
<organism evidence="9 10">
    <name type="scientific">Alkalicoccobacillus porphyridii</name>
    <dbReference type="NCBI Taxonomy" id="2597270"/>
    <lineage>
        <taxon>Bacteria</taxon>
        <taxon>Bacillati</taxon>
        <taxon>Bacillota</taxon>
        <taxon>Bacilli</taxon>
        <taxon>Bacillales</taxon>
        <taxon>Bacillaceae</taxon>
        <taxon>Alkalicoccobacillus</taxon>
    </lineage>
</organism>
<dbReference type="CDD" id="cd07079">
    <property type="entry name" value="ALDH_F18-19_ProA-GPR"/>
    <property type="match status" value="1"/>
</dbReference>
<proteinExistence type="inferred from homology"/>
<evidence type="ECO:0000256" key="3">
    <source>
        <dbReference type="ARBA" id="ARBA00022650"/>
    </source>
</evidence>
<gene>
    <name evidence="7" type="primary">proA</name>
    <name evidence="9" type="ORF">FN960_09865</name>
</gene>
<keyword evidence="5 7" id="KW-0560">Oxidoreductase</keyword>
<dbReference type="GO" id="GO:0004350">
    <property type="term" value="F:glutamate-5-semialdehyde dehydrogenase activity"/>
    <property type="evidence" value="ECO:0007669"/>
    <property type="project" value="UniProtKB-UniRule"/>
</dbReference>
<keyword evidence="7" id="KW-0963">Cytoplasm</keyword>
<dbReference type="HAMAP" id="MF_00412">
    <property type="entry name" value="ProA"/>
    <property type="match status" value="1"/>
</dbReference>
<dbReference type="PROSITE" id="PS01223">
    <property type="entry name" value="PROA"/>
    <property type="match status" value="1"/>
</dbReference>
<dbReference type="InterPro" id="IPR012134">
    <property type="entry name" value="Glu-5-SA_DH"/>
</dbReference>
<accession>A0A553ZYX8</accession>
<dbReference type="InterPro" id="IPR016162">
    <property type="entry name" value="Ald_DH_N"/>
</dbReference>
<protein>
    <recommendedName>
        <fullName evidence="7">Gamma-glutamyl phosphate reductase</fullName>
        <shortName evidence="7">GPR</shortName>
        <ecNumber evidence="7">1.2.1.41</ecNumber>
    </recommendedName>
    <alternativeName>
        <fullName evidence="7">Glutamate-5-semialdehyde dehydrogenase</fullName>
    </alternativeName>
    <alternativeName>
        <fullName evidence="7">Glutamyl-gamma-semialdehyde dehydrogenase</fullName>
        <shortName evidence="7">GSA dehydrogenase</shortName>
    </alternativeName>
</protein>
<comment type="pathway">
    <text evidence="1 7">Amino-acid biosynthesis; L-proline biosynthesis; L-glutamate 5-semialdehyde from L-glutamate: step 2/2.</text>
</comment>
<dbReference type="SUPFAM" id="SSF53720">
    <property type="entry name" value="ALDH-like"/>
    <property type="match status" value="1"/>
</dbReference>
<evidence type="ECO:0000259" key="8">
    <source>
        <dbReference type="Pfam" id="PF00171"/>
    </source>
</evidence>
<dbReference type="PIRSF" id="PIRSF000151">
    <property type="entry name" value="GPR"/>
    <property type="match status" value="1"/>
</dbReference>
<feature type="domain" description="Aldehyde dehydrogenase" evidence="8">
    <location>
        <begin position="10"/>
        <end position="284"/>
    </location>
</feature>
<dbReference type="Pfam" id="PF00171">
    <property type="entry name" value="Aldedh"/>
    <property type="match status" value="1"/>
</dbReference>
<dbReference type="OrthoDB" id="9809970at2"/>
<dbReference type="UniPathway" id="UPA00098">
    <property type="reaction ID" value="UER00360"/>
</dbReference>
<evidence type="ECO:0000256" key="5">
    <source>
        <dbReference type="ARBA" id="ARBA00023002"/>
    </source>
</evidence>
<sequence length="415" mass="45427">MSEIKDKAIQAKAITYSLASMSTEQKNQALEAMALELEQDTDQILAANAQDLLHGRENGLTDSLLDRLTLTSERIQDMALGLRQIVELDDPIGEVMEKFDRPNGLKIEKQRVPLGVIGIIYEARPNVTVDAAGLCLKTGNASLLRGSSTAIHSNKAIVQTLQKALEGIGYVKEAVQLIEDTSREAASELFTLNDYVDVLIPRGGASLIKTVVASSTIPVLETGVGNCHIFIDESAKAEMATNIVVNAKTQRPSVCNACETVLIHRNWAKQHLPNLLDQLHQHHVSIVGDEELREWDASSEIAEHKDWAEEYLDLKLAIRLVNSTEDALAHIRKYGTHHSEAIISESDEHVVAFLNGVDAAAVYHNASTRFTDGFEFGFGAEIGISTQKLHARGPMGLEALTSTKYKIYGEGQIKS</sequence>
<dbReference type="PANTHER" id="PTHR11063">
    <property type="entry name" value="GLUTAMATE SEMIALDEHYDE DEHYDROGENASE"/>
    <property type="match status" value="1"/>
</dbReference>
<comment type="catalytic activity">
    <reaction evidence="6 7">
        <text>L-glutamate 5-semialdehyde + phosphate + NADP(+) = L-glutamyl 5-phosphate + NADPH + H(+)</text>
        <dbReference type="Rhea" id="RHEA:19541"/>
        <dbReference type="ChEBI" id="CHEBI:15378"/>
        <dbReference type="ChEBI" id="CHEBI:43474"/>
        <dbReference type="ChEBI" id="CHEBI:57783"/>
        <dbReference type="ChEBI" id="CHEBI:58066"/>
        <dbReference type="ChEBI" id="CHEBI:58274"/>
        <dbReference type="ChEBI" id="CHEBI:58349"/>
        <dbReference type="EC" id="1.2.1.41"/>
    </reaction>
</comment>
<evidence type="ECO:0000313" key="9">
    <source>
        <dbReference type="EMBL" id="TSB46653.1"/>
    </source>
</evidence>
<dbReference type="Gene3D" id="3.40.309.10">
    <property type="entry name" value="Aldehyde Dehydrogenase, Chain A, domain 2"/>
    <property type="match status" value="1"/>
</dbReference>
<comment type="function">
    <text evidence="7">Catalyzes the NADPH-dependent reduction of L-glutamate 5-phosphate into L-glutamate 5-semialdehyde and phosphate. The product spontaneously undergoes cyclization to form 1-pyrroline-5-carboxylate.</text>
</comment>
<dbReference type="InterPro" id="IPR000965">
    <property type="entry name" value="GPR_dom"/>
</dbReference>
<dbReference type="EMBL" id="VLXZ01000005">
    <property type="protein sequence ID" value="TSB46653.1"/>
    <property type="molecule type" value="Genomic_DNA"/>
</dbReference>